<dbReference type="KEGG" id="pste:PSTEL_01870"/>
<dbReference type="AlphaFoldDB" id="A0A089LKJ1"/>
<dbReference type="Proteomes" id="UP000029507">
    <property type="component" value="Chromosome"/>
</dbReference>
<name>A0A089LKJ1_9BACL</name>
<dbReference type="HOGENOM" id="CLU_153192_0_0_9"/>
<dbReference type="OrthoDB" id="2678828at2"/>
<dbReference type="RefSeq" id="WP_038693119.1">
    <property type="nucleotide sequence ID" value="NZ_CP009286.1"/>
</dbReference>
<accession>A0A089LKJ1</accession>
<proteinExistence type="predicted"/>
<keyword evidence="2" id="KW-1185">Reference proteome</keyword>
<organism evidence="1 2">
    <name type="scientific">Paenibacillus stellifer</name>
    <dbReference type="NCBI Taxonomy" id="169760"/>
    <lineage>
        <taxon>Bacteria</taxon>
        <taxon>Bacillati</taxon>
        <taxon>Bacillota</taxon>
        <taxon>Bacilli</taxon>
        <taxon>Bacillales</taxon>
        <taxon>Paenibacillaceae</taxon>
        <taxon>Paenibacillus</taxon>
    </lineage>
</organism>
<protein>
    <submittedName>
        <fullName evidence="1">Uncharacterized protein</fullName>
    </submittedName>
</protein>
<evidence type="ECO:0000313" key="1">
    <source>
        <dbReference type="EMBL" id="AIQ62056.1"/>
    </source>
</evidence>
<reference evidence="1 2" key="1">
    <citation type="submission" date="2014-08" db="EMBL/GenBank/DDBJ databases">
        <title>Comparative genomics of the Paenibacillus odorifer group.</title>
        <authorList>
            <person name="den Bakker H.C."/>
            <person name="Tsai Y.-C."/>
            <person name="Martin N."/>
            <person name="Korlach J."/>
            <person name="Wiedmann M."/>
        </authorList>
    </citation>
    <scope>NUCLEOTIDE SEQUENCE [LARGE SCALE GENOMIC DNA]</scope>
    <source>
        <strain evidence="1 2">DSM 14472</strain>
    </source>
</reference>
<sequence length="140" mass="14818">MNLSRNIKRVMIVGTMIVAMSIGGNSWAAKSVSASPIAKLSAAVPAAAAGTVSTSKRDDLLGALNQSSDEDFYYALYEGQSLADIAEGSGADVSQVVQLQSEQLIAQLGERLASGSITREQYNDYIAEVPDIIRSSVYQL</sequence>
<gene>
    <name evidence="1" type="ORF">PSTEL_01870</name>
</gene>
<dbReference type="EMBL" id="CP009286">
    <property type="protein sequence ID" value="AIQ62056.1"/>
    <property type="molecule type" value="Genomic_DNA"/>
</dbReference>
<evidence type="ECO:0000313" key="2">
    <source>
        <dbReference type="Proteomes" id="UP000029507"/>
    </source>
</evidence>